<keyword evidence="2" id="KW-1185">Reference proteome</keyword>
<reference evidence="1 2" key="1">
    <citation type="submission" date="2023-04" db="EMBL/GenBank/DDBJ databases">
        <title>Luteimonas endophyticus RD2P54.</title>
        <authorList>
            <person name="Sun J.-Q."/>
        </authorList>
    </citation>
    <scope>NUCLEOTIDE SEQUENCE [LARGE SCALE GENOMIC DNA]</scope>
    <source>
        <strain evidence="1 2">RD2P54</strain>
    </source>
</reference>
<organism evidence="1 2">
    <name type="scientific">Luteimonas endophytica</name>
    <dbReference type="NCBI Taxonomy" id="3042023"/>
    <lineage>
        <taxon>Bacteria</taxon>
        <taxon>Pseudomonadati</taxon>
        <taxon>Pseudomonadota</taxon>
        <taxon>Gammaproteobacteria</taxon>
        <taxon>Lysobacterales</taxon>
        <taxon>Lysobacteraceae</taxon>
        <taxon>Luteimonas</taxon>
    </lineage>
</organism>
<dbReference type="RefSeq" id="WP_280573441.1">
    <property type="nucleotide sequence ID" value="NZ_JARXRM010000025.1"/>
</dbReference>
<sequence>MNRTLELDAATLLSRVAERVPPTLRANVVVIGSIATAWAFRDVSGTHSVATKDIDLLLRPAIDAVATAETLGQELLDDGWQPRFPNGIERGAADTPDDRLPALRLSPPGDGDDWFVELLAESSGDQATRKHWRRVETGIGLFGLPSFRYMRVAVHGAEETEFGLRVARPARMALAHLLEHADPDTTPISNLPGTPPRFTKDVGRAISLWWLAREQSPLAGKHWLAEWRETLASLYPDSATGMKAAARNGLDSVANYLREAHAIALNGVLAPHGTTLDAYRRAHASLFELIDFLGE</sequence>
<evidence type="ECO:0008006" key="3">
    <source>
        <dbReference type="Google" id="ProtNLM"/>
    </source>
</evidence>
<evidence type="ECO:0000313" key="1">
    <source>
        <dbReference type="EMBL" id="MDH5822513.1"/>
    </source>
</evidence>
<accession>A0ABT6J6Q7</accession>
<name>A0ABT6J6Q7_9GAMM</name>
<gene>
    <name evidence="1" type="ORF">QFW77_05850</name>
</gene>
<proteinExistence type="predicted"/>
<evidence type="ECO:0000313" key="2">
    <source>
        <dbReference type="Proteomes" id="UP001156940"/>
    </source>
</evidence>
<comment type="caution">
    <text evidence="1">The sequence shown here is derived from an EMBL/GenBank/DDBJ whole genome shotgun (WGS) entry which is preliminary data.</text>
</comment>
<dbReference type="Proteomes" id="UP001156940">
    <property type="component" value="Unassembled WGS sequence"/>
</dbReference>
<dbReference type="EMBL" id="JARXRM010000025">
    <property type="protein sequence ID" value="MDH5822513.1"/>
    <property type="molecule type" value="Genomic_DNA"/>
</dbReference>
<protein>
    <recommendedName>
        <fullName evidence="3">Nucleotidyltransferase</fullName>
    </recommendedName>
</protein>